<evidence type="ECO:0000256" key="5">
    <source>
        <dbReference type="ARBA" id="ARBA00022833"/>
    </source>
</evidence>
<dbReference type="EnsemblMetazoa" id="BGLB008914-RD">
    <property type="protein sequence ID" value="BGLB008914-PD"/>
    <property type="gene ID" value="BGLB008914"/>
</dbReference>
<dbReference type="SUPFAM" id="SSF57667">
    <property type="entry name" value="beta-beta-alpha zinc fingers"/>
    <property type="match status" value="5"/>
</dbReference>
<feature type="region of interest" description="Disordered" evidence="11">
    <location>
        <begin position="1133"/>
        <end position="1156"/>
    </location>
</feature>
<dbReference type="Proteomes" id="UP000076420">
    <property type="component" value="Unassembled WGS sequence"/>
</dbReference>
<dbReference type="GO" id="GO:0000978">
    <property type="term" value="F:RNA polymerase II cis-regulatory region sequence-specific DNA binding"/>
    <property type="evidence" value="ECO:0007669"/>
    <property type="project" value="TreeGrafter"/>
</dbReference>
<dbReference type="EnsemblMetazoa" id="BGLB008914-RC">
    <property type="protein sequence ID" value="BGLB008914-PC"/>
    <property type="gene ID" value="BGLB008914"/>
</dbReference>
<keyword evidence="7" id="KW-0238">DNA-binding</keyword>
<feature type="domain" description="C2H2-type" evidence="12">
    <location>
        <begin position="537"/>
        <end position="565"/>
    </location>
</feature>
<feature type="domain" description="C2H2-type" evidence="12">
    <location>
        <begin position="566"/>
        <end position="593"/>
    </location>
</feature>
<feature type="compositionally biased region" description="Basic and acidic residues" evidence="11">
    <location>
        <begin position="796"/>
        <end position="806"/>
    </location>
</feature>
<dbReference type="PROSITE" id="PS50157">
    <property type="entry name" value="ZINC_FINGER_C2H2_2"/>
    <property type="match status" value="8"/>
</dbReference>
<dbReference type="KEGG" id="bgt:106070345"/>
<name>A0A2C9JW13_BIOGL</name>
<dbReference type="AlphaFoldDB" id="A0A2C9JW13"/>
<dbReference type="FunFam" id="3.30.160.60:FF:000373">
    <property type="entry name" value="Putative transcriptional repressor ctcf"/>
    <property type="match status" value="1"/>
</dbReference>
<dbReference type="FunFam" id="3.30.160.60:FF:000049">
    <property type="entry name" value="transcriptional repressor CTCF isoform X1"/>
    <property type="match status" value="1"/>
</dbReference>
<dbReference type="Pfam" id="PF23611">
    <property type="entry name" value="zf-C2H2_16"/>
    <property type="match status" value="2"/>
</dbReference>
<dbReference type="GO" id="GO:0008270">
    <property type="term" value="F:zinc ion binding"/>
    <property type="evidence" value="ECO:0007669"/>
    <property type="project" value="UniProtKB-KW"/>
</dbReference>
<comment type="subcellular location">
    <subcellularLocation>
        <location evidence="1">Nucleus</location>
    </subcellularLocation>
</comment>
<evidence type="ECO:0000256" key="3">
    <source>
        <dbReference type="ARBA" id="ARBA00022737"/>
    </source>
</evidence>
<evidence type="ECO:0000256" key="4">
    <source>
        <dbReference type="ARBA" id="ARBA00022771"/>
    </source>
</evidence>
<keyword evidence="4 10" id="KW-0863">Zinc-finger</keyword>
<protein>
    <recommendedName>
        <fullName evidence="12">C2H2-type domain-containing protein</fullName>
    </recommendedName>
</protein>
<keyword evidence="3" id="KW-0677">Repeat</keyword>
<dbReference type="STRING" id="6526.A0A2C9JW13"/>
<dbReference type="InterPro" id="IPR036236">
    <property type="entry name" value="Znf_C2H2_sf"/>
</dbReference>
<reference evidence="13" key="1">
    <citation type="submission" date="2020-05" db="UniProtKB">
        <authorList>
            <consortium name="EnsemblMetazoa"/>
        </authorList>
    </citation>
    <scope>IDENTIFICATION</scope>
    <source>
        <strain evidence="13">BB02</strain>
    </source>
</reference>
<feature type="domain" description="C2H2-type" evidence="12">
    <location>
        <begin position="452"/>
        <end position="479"/>
    </location>
</feature>
<feature type="domain" description="C2H2-type" evidence="12">
    <location>
        <begin position="367"/>
        <end position="394"/>
    </location>
</feature>
<dbReference type="InterPro" id="IPR056438">
    <property type="entry name" value="Znf-C2H2_CTCF"/>
</dbReference>
<feature type="domain" description="C2H2-type" evidence="12">
    <location>
        <begin position="395"/>
        <end position="422"/>
    </location>
</feature>
<evidence type="ECO:0000256" key="6">
    <source>
        <dbReference type="ARBA" id="ARBA00023015"/>
    </source>
</evidence>
<dbReference type="FunFam" id="3.30.160.60:FF:002321">
    <property type="entry name" value="Putative transcriptional repressor ctcf"/>
    <property type="match status" value="1"/>
</dbReference>
<dbReference type="PANTHER" id="PTHR24393:SF34">
    <property type="entry name" value="PR_SET DOMAIN 13"/>
    <property type="match status" value="1"/>
</dbReference>
<keyword evidence="5" id="KW-0862">Zinc</keyword>
<feature type="region of interest" description="Disordered" evidence="11">
    <location>
        <begin position="757"/>
        <end position="835"/>
    </location>
</feature>
<evidence type="ECO:0000256" key="2">
    <source>
        <dbReference type="ARBA" id="ARBA00022723"/>
    </source>
</evidence>
<dbReference type="OrthoDB" id="9888716at2759"/>
<dbReference type="GO" id="GO:0005634">
    <property type="term" value="C:nucleus"/>
    <property type="evidence" value="ECO:0007669"/>
    <property type="project" value="UniProtKB-SubCell"/>
</dbReference>
<dbReference type="FunFam" id="3.30.160.60:FF:002343">
    <property type="entry name" value="Zinc finger protein 33A"/>
    <property type="match status" value="1"/>
</dbReference>
<dbReference type="Pfam" id="PF00096">
    <property type="entry name" value="zf-C2H2"/>
    <property type="match status" value="5"/>
</dbReference>
<keyword evidence="9" id="KW-0539">Nucleus</keyword>
<evidence type="ECO:0000313" key="14">
    <source>
        <dbReference type="Proteomes" id="UP000076420"/>
    </source>
</evidence>
<evidence type="ECO:0000256" key="7">
    <source>
        <dbReference type="ARBA" id="ARBA00023125"/>
    </source>
</evidence>
<accession>A0A2C9JW13</accession>
<feature type="region of interest" description="Disordered" evidence="11">
    <location>
        <begin position="885"/>
        <end position="908"/>
    </location>
</feature>
<feature type="region of interest" description="Disordered" evidence="11">
    <location>
        <begin position="654"/>
        <end position="675"/>
    </location>
</feature>
<keyword evidence="2" id="KW-0479">Metal-binding</keyword>
<dbReference type="EnsemblMetazoa" id="BGLB008914-RB">
    <property type="protein sequence ID" value="BGLB008914-PB"/>
    <property type="gene ID" value="BGLB008914"/>
</dbReference>
<feature type="domain" description="C2H2-type" evidence="12">
    <location>
        <begin position="480"/>
        <end position="507"/>
    </location>
</feature>
<feature type="domain" description="C2H2-type" evidence="12">
    <location>
        <begin position="508"/>
        <end position="535"/>
    </location>
</feature>
<dbReference type="InterPro" id="IPR013087">
    <property type="entry name" value="Znf_C2H2_type"/>
</dbReference>
<evidence type="ECO:0000256" key="1">
    <source>
        <dbReference type="ARBA" id="ARBA00004123"/>
    </source>
</evidence>
<dbReference type="Gene3D" id="3.30.160.60">
    <property type="entry name" value="Classic Zinc Finger"/>
    <property type="match status" value="7"/>
</dbReference>
<proteinExistence type="predicted"/>
<dbReference type="PROSITE" id="PS00028">
    <property type="entry name" value="ZINC_FINGER_C2H2_1"/>
    <property type="match status" value="5"/>
</dbReference>
<feature type="compositionally biased region" description="Polar residues" evidence="11">
    <location>
        <begin position="660"/>
        <end position="672"/>
    </location>
</feature>
<keyword evidence="8" id="KW-0804">Transcription</keyword>
<gene>
    <name evidence="13" type="primary">106070345</name>
</gene>
<organism evidence="13 14">
    <name type="scientific">Biomphalaria glabrata</name>
    <name type="common">Bloodfluke planorb</name>
    <name type="synonym">Freshwater snail</name>
    <dbReference type="NCBI Taxonomy" id="6526"/>
    <lineage>
        <taxon>Eukaryota</taxon>
        <taxon>Metazoa</taxon>
        <taxon>Spiralia</taxon>
        <taxon>Lophotrochozoa</taxon>
        <taxon>Mollusca</taxon>
        <taxon>Gastropoda</taxon>
        <taxon>Heterobranchia</taxon>
        <taxon>Euthyneura</taxon>
        <taxon>Panpulmonata</taxon>
        <taxon>Hygrophila</taxon>
        <taxon>Lymnaeoidea</taxon>
        <taxon>Planorbidae</taxon>
        <taxon>Biomphalaria</taxon>
    </lineage>
</organism>
<keyword evidence="6" id="KW-0805">Transcription regulation</keyword>
<feature type="domain" description="C2H2-type" evidence="12">
    <location>
        <begin position="423"/>
        <end position="451"/>
    </location>
</feature>
<evidence type="ECO:0000259" key="12">
    <source>
        <dbReference type="PROSITE" id="PS50157"/>
    </source>
</evidence>
<dbReference type="SMART" id="SM00355">
    <property type="entry name" value="ZnF_C2H2"/>
    <property type="match status" value="10"/>
</dbReference>
<evidence type="ECO:0000256" key="11">
    <source>
        <dbReference type="SAM" id="MobiDB-lite"/>
    </source>
</evidence>
<sequence length="1216" mass="133218">MDPEDETGSSGQGQSLHDLQNYLSTFKKEIEPGDDILSHIDVDTGDVHDLYSSTGESSVVSQFTSGFYSEQGILDTHLNDDPSQQIQGIVSTAETDMSSAMKDKVATLDLSSVQTQMVSYGDSSLDHGIADIQTNAMSGSLIMTSLGDSLDPTGSKVIRIVSLDEDGQYLTLGDTSQILHQDLDMVTDTLTSTDGVLTLHGSSSTFVSAGSTHTTPILTSALGSVADNGDVMATDAKSSNENQIIQLQTSSDSQPRIITLPQGTQISAEALQMSVLLSSDGTLNPDLGFQTITIMPPELSQGGEMNYVIMAPQDGSKESNQQMAEILDIMKENPDYSEGLLEINGEVKHVLRVVPKKFLTANFDMQLVCDYCDYTSPKRYLLARHMKTHSDERPHKCKECERGFKTPASLMNHVNTHTGIRPHKCKDCGAAFTTSGELVRHIRYRHTFEKPHRCPNCDYASVELSKLKRHMRSHTGERPYKCPHCPYASPDTYKLKRHLRIHTGEKPYECDVCHTRFTQSNSLKAHKLIHSGNKPVFQCKLCPTTCGRKTDLKIHFNKLHSEGSPLECKKCGQMFSDRYSYKQHVRSHDIEKCFKCDDCDFIANTERSFDAHAAIHSNGKKYECDSCHVSFNLKQSLDKHKIACQIEENLNASRDKESAEQTMYNTSSNGHTHQSKHDILLSNESSSNSSHLISGPLASGTLHRNLLQDIKDGKLGDVPQVVIVHPDGTLEEISSKLPIGDKLNIDDLFSALSNNDKSQELETNCSDVNSEKESADDDDSHDQILQRSPVKHTNLKKKDAADHGNDDDVTGGESSQCEASTQAELESETETDFVQEKQLENKTSLDEEFLTESHTDSLLDQSEIAEHITEHMSDNTSETLTSIMQGITPSSMPPTLLTTEADQPGTSSGPQYVVVKGYTCLSSETGQPTLVNVAVDKDSLLKMLASFGGSGVQLIAGDMDTLNISLDSKSCMISVAPEQLSDFAGLASVCAITDGSTLGPADGDSTCLEEESKANSTLETAKNKETVNKQNKFATLSIDALSMGRSLHNVDTSPPKELLSPSFASNPKVSPPLPSSAHLIAFKTNILSSDQVETPQDTAGHSKVDMTRDTLSPIEHFCDSSDVGMEIFPEVPETSQQIHTEPDTSSKTQESQNKSVTMDIQSNNSEACDHIKLEYPPVEQIAEKHKKYSRKRVSGADPSLVRTGKRVRKALVRVSM</sequence>
<evidence type="ECO:0000256" key="10">
    <source>
        <dbReference type="PROSITE-ProRule" id="PRU00042"/>
    </source>
</evidence>
<feature type="compositionally biased region" description="Polar residues" evidence="11">
    <location>
        <begin position="757"/>
        <end position="768"/>
    </location>
</feature>
<evidence type="ECO:0000313" key="13">
    <source>
        <dbReference type="EnsemblMetazoa" id="BGLB008914-PB"/>
    </source>
</evidence>
<dbReference type="VEuPathDB" id="VectorBase:BGLAX_040143"/>
<feature type="compositionally biased region" description="Polar residues" evidence="11">
    <location>
        <begin position="812"/>
        <end position="824"/>
    </location>
</feature>
<evidence type="ECO:0000256" key="9">
    <source>
        <dbReference type="ARBA" id="ARBA00023242"/>
    </source>
</evidence>
<evidence type="ECO:0000256" key="8">
    <source>
        <dbReference type="ARBA" id="ARBA00023163"/>
    </source>
</evidence>
<feature type="compositionally biased region" description="Low complexity" evidence="11">
    <location>
        <begin position="888"/>
        <end position="899"/>
    </location>
</feature>
<dbReference type="GO" id="GO:0001228">
    <property type="term" value="F:DNA-binding transcription activator activity, RNA polymerase II-specific"/>
    <property type="evidence" value="ECO:0007669"/>
    <property type="project" value="TreeGrafter"/>
</dbReference>
<dbReference type="FunFam" id="3.30.160.60:FF:001668">
    <property type="entry name" value="transcriptional repressor CTCF"/>
    <property type="match status" value="1"/>
</dbReference>
<dbReference type="VEuPathDB" id="VectorBase:BGLB008914"/>
<dbReference type="PANTHER" id="PTHR24393">
    <property type="entry name" value="ZINC FINGER PROTEIN"/>
    <property type="match status" value="1"/>
</dbReference>